<comment type="caution">
    <text evidence="1">The sequence shown here is derived from an EMBL/GenBank/DDBJ whole genome shotgun (WGS) entry which is preliminary data.</text>
</comment>
<proteinExistence type="predicted"/>
<gene>
    <name evidence="1" type="ORF">PVK06_045199</name>
</gene>
<reference evidence="1 2" key="1">
    <citation type="submission" date="2023-03" db="EMBL/GenBank/DDBJ databases">
        <title>WGS of Gossypium arboreum.</title>
        <authorList>
            <person name="Yu D."/>
        </authorList>
    </citation>
    <scope>NUCLEOTIDE SEQUENCE [LARGE SCALE GENOMIC DNA]</scope>
    <source>
        <tissue evidence="1">Leaf</tissue>
    </source>
</reference>
<keyword evidence="2" id="KW-1185">Reference proteome</keyword>
<dbReference type="Proteomes" id="UP001358586">
    <property type="component" value="Chromosome 12"/>
</dbReference>
<evidence type="ECO:0000313" key="1">
    <source>
        <dbReference type="EMBL" id="KAK5777232.1"/>
    </source>
</evidence>
<protein>
    <recommendedName>
        <fullName evidence="3">RNase H type-1 domain-containing protein</fullName>
    </recommendedName>
</protein>
<name>A0ABR0MTU9_GOSAR</name>
<accession>A0ABR0MTU9</accession>
<organism evidence="1 2">
    <name type="scientific">Gossypium arboreum</name>
    <name type="common">Tree cotton</name>
    <name type="synonym">Gossypium nanking</name>
    <dbReference type="NCBI Taxonomy" id="29729"/>
    <lineage>
        <taxon>Eukaryota</taxon>
        <taxon>Viridiplantae</taxon>
        <taxon>Streptophyta</taxon>
        <taxon>Embryophyta</taxon>
        <taxon>Tracheophyta</taxon>
        <taxon>Spermatophyta</taxon>
        <taxon>Magnoliopsida</taxon>
        <taxon>eudicotyledons</taxon>
        <taxon>Gunneridae</taxon>
        <taxon>Pentapetalae</taxon>
        <taxon>rosids</taxon>
        <taxon>malvids</taxon>
        <taxon>Malvales</taxon>
        <taxon>Malvaceae</taxon>
        <taxon>Malvoideae</taxon>
        <taxon>Gossypium</taxon>
    </lineage>
</organism>
<evidence type="ECO:0008006" key="3">
    <source>
        <dbReference type="Google" id="ProtNLM"/>
    </source>
</evidence>
<evidence type="ECO:0000313" key="2">
    <source>
        <dbReference type="Proteomes" id="UP001358586"/>
    </source>
</evidence>
<sequence>MNTFICQDVTWMALETVKVSLSWAQQFDFSHRRYQHSPQANASRAPMVNTRVQRIMRTEGQWCIGYVPREFNEIADCQTKLSLVGKSSLQIYDGTPNEVLELVQQDKTNNTFVQFNLM</sequence>
<dbReference type="EMBL" id="JARKNE010000012">
    <property type="protein sequence ID" value="KAK5777232.1"/>
    <property type="molecule type" value="Genomic_DNA"/>
</dbReference>